<dbReference type="InterPro" id="IPR050248">
    <property type="entry name" value="Polysacc_deacetylase_ArnD"/>
</dbReference>
<dbReference type="Pfam" id="PF01522">
    <property type="entry name" value="Polysacc_deac_1"/>
    <property type="match status" value="1"/>
</dbReference>
<evidence type="ECO:0000256" key="1">
    <source>
        <dbReference type="ARBA" id="ARBA00022723"/>
    </source>
</evidence>
<evidence type="ECO:0000256" key="2">
    <source>
        <dbReference type="ARBA" id="ARBA00022801"/>
    </source>
</evidence>
<feature type="domain" description="NodB homology" evidence="3">
    <location>
        <begin position="28"/>
        <end position="211"/>
    </location>
</feature>
<name>A0ABW6HZH5_9FLAO</name>
<reference evidence="4 5" key="1">
    <citation type="submission" date="2024-06" db="EMBL/GenBank/DDBJ databases">
        <title>Flavobacterium spp. isolated from glacier.</title>
        <authorList>
            <person name="Han D."/>
        </authorList>
    </citation>
    <scope>NUCLEOTIDE SEQUENCE [LARGE SCALE GENOMIC DNA]</scope>
    <source>
        <strain evidence="4 5">LS2P90</strain>
    </source>
</reference>
<dbReference type="GO" id="GO:0016787">
    <property type="term" value="F:hydrolase activity"/>
    <property type="evidence" value="ECO:0007669"/>
    <property type="project" value="UniProtKB-KW"/>
</dbReference>
<evidence type="ECO:0000313" key="5">
    <source>
        <dbReference type="Proteomes" id="UP001600109"/>
    </source>
</evidence>
<evidence type="ECO:0000259" key="3">
    <source>
        <dbReference type="PROSITE" id="PS51677"/>
    </source>
</evidence>
<comment type="caution">
    <text evidence="4">The sequence shown here is derived from an EMBL/GenBank/DDBJ whole genome shotgun (WGS) entry which is preliminary data.</text>
</comment>
<dbReference type="PANTHER" id="PTHR10587:SF133">
    <property type="entry name" value="CHITIN DEACETYLASE 1-RELATED"/>
    <property type="match status" value="1"/>
</dbReference>
<dbReference type="CDD" id="cd10917">
    <property type="entry name" value="CE4_NodB_like_6s_7s"/>
    <property type="match status" value="1"/>
</dbReference>
<keyword evidence="2 4" id="KW-0378">Hydrolase</keyword>
<evidence type="ECO:0000313" key="4">
    <source>
        <dbReference type="EMBL" id="MFE3869423.1"/>
    </source>
</evidence>
<gene>
    <name evidence="4" type="ORF">ACFX5E_15270</name>
</gene>
<keyword evidence="1" id="KW-0479">Metal-binding</keyword>
<dbReference type="EMBL" id="JBHZPZ010000025">
    <property type="protein sequence ID" value="MFE3869423.1"/>
    <property type="molecule type" value="Genomic_DNA"/>
</dbReference>
<dbReference type="InterPro" id="IPR011330">
    <property type="entry name" value="Glyco_hydro/deAcase_b/a-brl"/>
</dbReference>
<proteinExistence type="predicted"/>
<dbReference type="Proteomes" id="UP001600109">
    <property type="component" value="Unassembled WGS sequence"/>
</dbReference>
<dbReference type="PROSITE" id="PS51677">
    <property type="entry name" value="NODB"/>
    <property type="match status" value="1"/>
</dbReference>
<dbReference type="RefSeq" id="WP_379856035.1">
    <property type="nucleotide sequence ID" value="NZ_JBHZPZ010000025.1"/>
</dbReference>
<dbReference type="SUPFAM" id="SSF88713">
    <property type="entry name" value="Glycoside hydrolase/deacetylase"/>
    <property type="match status" value="1"/>
</dbReference>
<dbReference type="EC" id="3.-.-.-" evidence="4"/>
<accession>A0ABW6HZH5</accession>
<dbReference type="InterPro" id="IPR002509">
    <property type="entry name" value="NODB_dom"/>
</dbReference>
<protein>
    <submittedName>
        <fullName evidence="4">Polysaccharide deacetylase family protein</fullName>
        <ecNumber evidence="4">3.-.-.-</ecNumber>
    </submittedName>
</protein>
<sequence>MNFLWVKTNWIIKKLFSNYVWDIPNNESKIFLTFDDGPIPEITEWVLEELKKHNAKATFFCIGNNIEKHPEIFKKVIGEGHAIGNHTFNHLNGWKTTTETYLANFERCKETIQQFAISNVNSKIFRPPYGKIKRAQAKAIRQSGYKIIMWDVLSVDFDSNLSREKCLQNVLSNIESGSIIVFHDSIKAFKNLEYVLPKILAYLKENNFVCEVII</sequence>
<dbReference type="Gene3D" id="3.20.20.370">
    <property type="entry name" value="Glycoside hydrolase/deacetylase"/>
    <property type="match status" value="1"/>
</dbReference>
<organism evidence="4 5">
    <name type="scientific">Flavobacterium xylosi</name>
    <dbReference type="NCBI Taxonomy" id="3230415"/>
    <lineage>
        <taxon>Bacteria</taxon>
        <taxon>Pseudomonadati</taxon>
        <taxon>Bacteroidota</taxon>
        <taxon>Flavobacteriia</taxon>
        <taxon>Flavobacteriales</taxon>
        <taxon>Flavobacteriaceae</taxon>
        <taxon>Flavobacterium</taxon>
    </lineage>
</organism>
<keyword evidence="5" id="KW-1185">Reference proteome</keyword>
<dbReference type="PANTHER" id="PTHR10587">
    <property type="entry name" value="GLYCOSYL TRANSFERASE-RELATED"/>
    <property type="match status" value="1"/>
</dbReference>